<sequence length="189" mass="21360">MRSMLLTIMLLGVTGVFLLFWLSPPEAFLKKPVSDTAELPKADSYMLNIDKLDFNEKGAKAYHLDATEARHFKRGNVLELDQPNMVVFNESKGSYPWNMTAEKGTIYNNGARAVFTGDVYAWQNTESNIKNELRTDRLVLFPDKHIAETKNHVTIITPKGKTTGVGMWADLNSERFKLLSKVKGVHRAL</sequence>
<dbReference type="GO" id="GO:0005886">
    <property type="term" value="C:plasma membrane"/>
    <property type="evidence" value="ECO:0007669"/>
    <property type="project" value="InterPro"/>
</dbReference>
<dbReference type="NCBIfam" id="TIGR04409">
    <property type="entry name" value="LptC_YrbK"/>
    <property type="match status" value="1"/>
</dbReference>
<evidence type="ECO:0000256" key="4">
    <source>
        <dbReference type="ARBA" id="ARBA00022989"/>
    </source>
</evidence>
<keyword evidence="4" id="KW-1133">Transmembrane helix</keyword>
<accession>A0A0F9D3T8</accession>
<evidence type="ECO:0008006" key="7">
    <source>
        <dbReference type="Google" id="ProtNLM"/>
    </source>
</evidence>
<dbReference type="Gene3D" id="2.60.450.10">
    <property type="entry name" value="Lipopolysaccharide (LPS) transport protein A like domain"/>
    <property type="match status" value="1"/>
</dbReference>
<evidence type="ECO:0000313" key="6">
    <source>
        <dbReference type="EMBL" id="KKL12461.1"/>
    </source>
</evidence>
<dbReference type="PANTHER" id="PTHR37481:SF1">
    <property type="entry name" value="LIPOPOLYSACCHARIDE EXPORT SYSTEM PROTEIN LPTC"/>
    <property type="match status" value="1"/>
</dbReference>
<keyword evidence="5" id="KW-0472">Membrane</keyword>
<dbReference type="InterPro" id="IPR026265">
    <property type="entry name" value="LptC"/>
</dbReference>
<dbReference type="PANTHER" id="PTHR37481">
    <property type="entry name" value="LIPOPOLYSACCHARIDE EXPORT SYSTEM PROTEIN LPTC"/>
    <property type="match status" value="1"/>
</dbReference>
<proteinExistence type="inferred from homology"/>
<dbReference type="EMBL" id="LAZR01041247">
    <property type="protein sequence ID" value="KKL12461.1"/>
    <property type="molecule type" value="Genomic_DNA"/>
</dbReference>
<dbReference type="GO" id="GO:0030288">
    <property type="term" value="C:outer membrane-bounded periplasmic space"/>
    <property type="evidence" value="ECO:0007669"/>
    <property type="project" value="TreeGrafter"/>
</dbReference>
<comment type="caution">
    <text evidence="6">The sequence shown here is derived from an EMBL/GenBank/DDBJ whole genome shotgun (WGS) entry which is preliminary data.</text>
</comment>
<keyword evidence="3" id="KW-0812">Transmembrane</keyword>
<dbReference type="HAMAP" id="MF_01915">
    <property type="entry name" value="LPS_assembly_LptC"/>
    <property type="match status" value="1"/>
</dbReference>
<dbReference type="GO" id="GO:0015221">
    <property type="term" value="F:lipopolysaccharide transmembrane transporter activity"/>
    <property type="evidence" value="ECO:0007669"/>
    <property type="project" value="InterPro"/>
</dbReference>
<dbReference type="InterPro" id="IPR010664">
    <property type="entry name" value="LipoPS_assembly_LptC-rel"/>
</dbReference>
<dbReference type="InterPro" id="IPR052363">
    <property type="entry name" value="LPS_export_LptC"/>
</dbReference>
<evidence type="ECO:0000256" key="3">
    <source>
        <dbReference type="ARBA" id="ARBA00022692"/>
    </source>
</evidence>
<dbReference type="AlphaFoldDB" id="A0A0F9D3T8"/>
<evidence type="ECO:0000256" key="2">
    <source>
        <dbReference type="ARBA" id="ARBA00022519"/>
    </source>
</evidence>
<dbReference type="Pfam" id="PF06835">
    <property type="entry name" value="LptC"/>
    <property type="match status" value="1"/>
</dbReference>
<dbReference type="GO" id="GO:0017089">
    <property type="term" value="F:glycolipid transfer activity"/>
    <property type="evidence" value="ECO:0007669"/>
    <property type="project" value="TreeGrafter"/>
</dbReference>
<name>A0A0F9D3T8_9ZZZZ</name>
<evidence type="ECO:0000256" key="5">
    <source>
        <dbReference type="ARBA" id="ARBA00023136"/>
    </source>
</evidence>
<keyword evidence="1" id="KW-1003">Cell membrane</keyword>
<gene>
    <name evidence="6" type="ORF">LCGC14_2535530</name>
</gene>
<organism evidence="6">
    <name type="scientific">marine sediment metagenome</name>
    <dbReference type="NCBI Taxonomy" id="412755"/>
    <lineage>
        <taxon>unclassified sequences</taxon>
        <taxon>metagenomes</taxon>
        <taxon>ecological metagenomes</taxon>
    </lineage>
</organism>
<keyword evidence="2" id="KW-0997">Cell inner membrane</keyword>
<evidence type="ECO:0000256" key="1">
    <source>
        <dbReference type="ARBA" id="ARBA00022475"/>
    </source>
</evidence>
<protein>
    <recommendedName>
        <fullName evidence="7">Lipopolysaccharide export system protein LptC</fullName>
    </recommendedName>
</protein>
<reference evidence="6" key="1">
    <citation type="journal article" date="2015" name="Nature">
        <title>Complex archaea that bridge the gap between prokaryotes and eukaryotes.</title>
        <authorList>
            <person name="Spang A."/>
            <person name="Saw J.H."/>
            <person name="Jorgensen S.L."/>
            <person name="Zaremba-Niedzwiedzka K."/>
            <person name="Martijn J."/>
            <person name="Lind A.E."/>
            <person name="van Eijk R."/>
            <person name="Schleper C."/>
            <person name="Guy L."/>
            <person name="Ettema T.J."/>
        </authorList>
    </citation>
    <scope>NUCLEOTIDE SEQUENCE</scope>
</reference>